<reference evidence="1" key="1">
    <citation type="submission" date="2020-04" db="EMBL/GenBank/DDBJ databases">
        <title>Deep metagenomics examines the oral microbiome during advanced dental caries in children, revealing novel taxa and co-occurrences with host molecules.</title>
        <authorList>
            <person name="Baker J.L."/>
            <person name="Morton J.T."/>
            <person name="Dinis M."/>
            <person name="Alvarez R."/>
            <person name="Tran N.C."/>
            <person name="Knight R."/>
            <person name="Edlund A."/>
        </authorList>
    </citation>
    <scope>NUCLEOTIDE SEQUENCE</scope>
    <source>
        <strain evidence="1">JCVI_32_bin.24</strain>
    </source>
</reference>
<organism evidence="1 2">
    <name type="scientific">Dechloromonas agitata</name>
    <dbReference type="NCBI Taxonomy" id="73030"/>
    <lineage>
        <taxon>Bacteria</taxon>
        <taxon>Pseudomonadati</taxon>
        <taxon>Pseudomonadota</taxon>
        <taxon>Betaproteobacteria</taxon>
        <taxon>Rhodocyclales</taxon>
        <taxon>Azonexaceae</taxon>
        <taxon>Dechloromonas</taxon>
    </lineage>
</organism>
<comment type="caution">
    <text evidence="1">The sequence shown here is derived from an EMBL/GenBank/DDBJ whole genome shotgun (WGS) entry which is preliminary data.</text>
</comment>
<dbReference type="Proteomes" id="UP000718593">
    <property type="component" value="Unassembled WGS sequence"/>
</dbReference>
<gene>
    <name evidence="1" type="ORF">HXL68_07120</name>
</gene>
<proteinExistence type="predicted"/>
<accession>A0A930BRH5</accession>
<evidence type="ECO:0000313" key="1">
    <source>
        <dbReference type="EMBL" id="MBF1164794.1"/>
    </source>
</evidence>
<dbReference type="EMBL" id="JABZMI010000112">
    <property type="protein sequence ID" value="MBF1164794.1"/>
    <property type="molecule type" value="Genomic_DNA"/>
</dbReference>
<dbReference type="AlphaFoldDB" id="A0A930BRH5"/>
<sequence length="53" mass="5764">MVKHIAGVSAVYFVLDTVNNPHVVDDVDRPPANSEAAVRQLATMLNLWSAARC</sequence>
<name>A0A930BRH5_9RHOO</name>
<protein>
    <submittedName>
        <fullName evidence="1">Uncharacterized protein</fullName>
    </submittedName>
</protein>
<evidence type="ECO:0000313" key="2">
    <source>
        <dbReference type="Proteomes" id="UP000718593"/>
    </source>
</evidence>